<dbReference type="Proteomes" id="UP000230796">
    <property type="component" value="Unassembled WGS sequence"/>
</dbReference>
<evidence type="ECO:0000313" key="1">
    <source>
        <dbReference type="EMBL" id="PIR98922.1"/>
    </source>
</evidence>
<dbReference type="AlphaFoldDB" id="A0A2H0VIJ9"/>
<reference evidence="2" key="1">
    <citation type="submission" date="2017-09" db="EMBL/GenBank/DDBJ databases">
        <title>Depth-based differentiation of microbial function through sediment-hosted aquifers and enrichment of novel symbionts in the deep terrestrial subsurface.</title>
        <authorList>
            <person name="Probst A.J."/>
            <person name="Ladd B."/>
            <person name="Jarett J.K."/>
            <person name="Geller-Mcgrath D.E."/>
            <person name="Sieber C.M.K."/>
            <person name="Emerson J.B."/>
            <person name="Anantharaman K."/>
            <person name="Thomas B.C."/>
            <person name="Malmstrom R."/>
            <person name="Stieglmeier M."/>
            <person name="Klingl A."/>
            <person name="Woyke T."/>
            <person name="Ryan C.M."/>
            <person name="Banfield J.F."/>
        </authorList>
    </citation>
    <scope>NUCLEOTIDE SEQUENCE [LARGE SCALE GENOMIC DNA]</scope>
</reference>
<protein>
    <submittedName>
        <fullName evidence="1">Uncharacterized protein</fullName>
    </submittedName>
</protein>
<name>A0A2H0VIJ9_9BACT</name>
<sequence length="168" mass="19676">MEWAELFHLRFMLEYVAPMVAVYEPGVLLDYFSNAWLIKVISHYPQSDLDAYTTSFRSLMDRFELPANVKVKYNVVADQLPEEELLRRALINRPMVEVGWIKLSKEQQKERLAYSERNIRWDILERDEKVIPRVLSLNQYEAIKARLKQEVVSGLGGNNYQAIGVLRA</sequence>
<accession>A0A2H0VIJ9</accession>
<gene>
    <name evidence="1" type="ORF">COT87_02215</name>
</gene>
<proteinExistence type="predicted"/>
<dbReference type="EMBL" id="PFAF01000044">
    <property type="protein sequence ID" value="PIR98922.1"/>
    <property type="molecule type" value="Genomic_DNA"/>
</dbReference>
<organism evidence="1 2">
    <name type="scientific">Candidatus Collierbacteria bacterium CG10_big_fil_rev_8_21_14_0_10_44_9</name>
    <dbReference type="NCBI Taxonomy" id="1974535"/>
    <lineage>
        <taxon>Bacteria</taxon>
        <taxon>Candidatus Collieribacteriota</taxon>
    </lineage>
</organism>
<evidence type="ECO:0000313" key="2">
    <source>
        <dbReference type="Proteomes" id="UP000230796"/>
    </source>
</evidence>
<comment type="caution">
    <text evidence="1">The sequence shown here is derived from an EMBL/GenBank/DDBJ whole genome shotgun (WGS) entry which is preliminary data.</text>
</comment>